<proteinExistence type="predicted"/>
<dbReference type="GO" id="GO:0016787">
    <property type="term" value="F:hydrolase activity"/>
    <property type="evidence" value="ECO:0007669"/>
    <property type="project" value="InterPro"/>
</dbReference>
<dbReference type="PANTHER" id="PTHR23024">
    <property type="entry name" value="ARYLACETAMIDE DEACETYLASE"/>
    <property type="match status" value="1"/>
</dbReference>
<dbReference type="SUPFAM" id="SSF53474">
    <property type="entry name" value="alpha/beta-Hydrolases"/>
    <property type="match status" value="1"/>
</dbReference>
<protein>
    <recommendedName>
        <fullName evidence="1">Alpha/beta hydrolase fold-3 domain-containing protein</fullName>
    </recommendedName>
</protein>
<keyword evidence="3" id="KW-1185">Reference proteome</keyword>
<dbReference type="InterPro" id="IPR013094">
    <property type="entry name" value="AB_hydrolase_3"/>
</dbReference>
<evidence type="ECO:0000259" key="1">
    <source>
        <dbReference type="Pfam" id="PF07859"/>
    </source>
</evidence>
<reference evidence="2" key="1">
    <citation type="submission" date="2018-03" db="EMBL/GenBank/DDBJ databases">
        <authorList>
            <person name="Guldener U."/>
        </authorList>
    </citation>
    <scope>NUCLEOTIDE SEQUENCE</scope>
</reference>
<evidence type="ECO:0000313" key="3">
    <source>
        <dbReference type="Proteomes" id="UP001187734"/>
    </source>
</evidence>
<dbReference type="Proteomes" id="UP001187734">
    <property type="component" value="Unassembled WGS sequence"/>
</dbReference>
<accession>A0AAE8MPH3</accession>
<feature type="domain" description="Alpha/beta hydrolase fold-3" evidence="1">
    <location>
        <begin position="6"/>
        <end position="96"/>
    </location>
</feature>
<dbReference type="PANTHER" id="PTHR23024:SF24">
    <property type="entry name" value="ALPHA_BETA HYDROLASE FOLD-3 DOMAIN-CONTAINING PROTEIN"/>
    <property type="match status" value="1"/>
</dbReference>
<sequence>MNQQGIHGGFLITGSSLFPAWFSKWALDFAEQHNAIIISPNYRLLPEVKGRDIIHDMANFWAWVHSGGPARHLASARGPDTKLDLSHTLLVGESAGKLILSDS</sequence>
<gene>
    <name evidence="2" type="ORF">FTOL_13791</name>
</gene>
<dbReference type="InterPro" id="IPR050466">
    <property type="entry name" value="Carboxylest/Gibb_receptor"/>
</dbReference>
<comment type="caution">
    <text evidence="2">The sequence shown here is derived from an EMBL/GenBank/DDBJ whole genome shotgun (WGS) entry which is preliminary data.</text>
</comment>
<dbReference type="InterPro" id="IPR029058">
    <property type="entry name" value="AB_hydrolase_fold"/>
</dbReference>
<organism evidence="2 3">
    <name type="scientific">Fusarium torulosum</name>
    <dbReference type="NCBI Taxonomy" id="33205"/>
    <lineage>
        <taxon>Eukaryota</taxon>
        <taxon>Fungi</taxon>
        <taxon>Dikarya</taxon>
        <taxon>Ascomycota</taxon>
        <taxon>Pezizomycotina</taxon>
        <taxon>Sordariomycetes</taxon>
        <taxon>Hypocreomycetidae</taxon>
        <taxon>Hypocreales</taxon>
        <taxon>Nectriaceae</taxon>
        <taxon>Fusarium</taxon>
    </lineage>
</organism>
<name>A0AAE8MPH3_9HYPO</name>
<dbReference type="AlphaFoldDB" id="A0AAE8MPH3"/>
<dbReference type="EMBL" id="ONZP01001047">
    <property type="protein sequence ID" value="SPJ92826.1"/>
    <property type="molecule type" value="Genomic_DNA"/>
</dbReference>
<evidence type="ECO:0000313" key="2">
    <source>
        <dbReference type="EMBL" id="SPJ92826.1"/>
    </source>
</evidence>
<dbReference type="Gene3D" id="3.40.50.1820">
    <property type="entry name" value="alpha/beta hydrolase"/>
    <property type="match status" value="1"/>
</dbReference>
<dbReference type="Pfam" id="PF07859">
    <property type="entry name" value="Abhydrolase_3"/>
    <property type="match status" value="1"/>
</dbReference>